<evidence type="ECO:0000256" key="7">
    <source>
        <dbReference type="ARBA" id="ARBA00022824"/>
    </source>
</evidence>
<dbReference type="Proteomes" id="UP000002358">
    <property type="component" value="Unassembled WGS sequence"/>
</dbReference>
<dbReference type="RefSeq" id="XP_032457742.1">
    <property type="nucleotide sequence ID" value="XM_032601851.1"/>
</dbReference>
<evidence type="ECO:0000256" key="10">
    <source>
        <dbReference type="ARBA" id="ARBA00023054"/>
    </source>
</evidence>
<comment type="pathway">
    <text evidence="2 16">Lipid metabolism; fatty acid biosynthesis.</text>
</comment>
<feature type="domain" description="CS" evidence="17">
    <location>
        <begin position="3"/>
        <end position="93"/>
    </location>
</feature>
<dbReference type="Pfam" id="PF04969">
    <property type="entry name" value="CS"/>
    <property type="match status" value="1"/>
</dbReference>
<dbReference type="PROSITE" id="PS51203">
    <property type="entry name" value="CS"/>
    <property type="match status" value="1"/>
</dbReference>
<dbReference type="SUPFAM" id="SSF49764">
    <property type="entry name" value="HSP20-like chaperones"/>
    <property type="match status" value="1"/>
</dbReference>
<name>A0A7M7R3S5_NASVI</name>
<evidence type="ECO:0000256" key="4">
    <source>
        <dbReference type="ARBA" id="ARBA00013122"/>
    </source>
</evidence>
<keyword evidence="7 16" id="KW-0256">Endoplasmic reticulum</keyword>
<dbReference type="PANTHER" id="PTHR11035:SF35">
    <property type="entry name" value="VERY-LONG-CHAIN (3R)-3-HYDROXYACYL-COA DEHYDRATASE"/>
    <property type="match status" value="1"/>
</dbReference>
<keyword evidence="5 16" id="KW-0444">Lipid biosynthesis</keyword>
<protein>
    <recommendedName>
        <fullName evidence="4 16">Very-long-chain (3R)-3-hydroxyacyl-CoA dehydratase</fullName>
        <ecNumber evidence="4 16">4.2.1.134</ecNumber>
    </recommendedName>
</protein>
<evidence type="ECO:0000256" key="1">
    <source>
        <dbReference type="ARBA" id="ARBA00004477"/>
    </source>
</evidence>
<dbReference type="PANTHER" id="PTHR11035">
    <property type="entry name" value="VERY-LONG-CHAIN (3R)-3-HYDROXYACYL-COA DEHYDRATASE"/>
    <property type="match status" value="1"/>
</dbReference>
<feature type="transmembrane region" description="Helical" evidence="16">
    <location>
        <begin position="288"/>
        <end position="311"/>
    </location>
</feature>
<dbReference type="UniPathway" id="UPA00094"/>
<evidence type="ECO:0000256" key="6">
    <source>
        <dbReference type="ARBA" id="ARBA00022692"/>
    </source>
</evidence>
<organism evidence="18 19">
    <name type="scientific">Nasonia vitripennis</name>
    <name type="common">Parasitic wasp</name>
    <dbReference type="NCBI Taxonomy" id="7425"/>
    <lineage>
        <taxon>Eukaryota</taxon>
        <taxon>Metazoa</taxon>
        <taxon>Ecdysozoa</taxon>
        <taxon>Arthropoda</taxon>
        <taxon>Hexapoda</taxon>
        <taxon>Insecta</taxon>
        <taxon>Pterygota</taxon>
        <taxon>Neoptera</taxon>
        <taxon>Endopterygota</taxon>
        <taxon>Hymenoptera</taxon>
        <taxon>Apocrita</taxon>
        <taxon>Proctotrupomorpha</taxon>
        <taxon>Chalcidoidea</taxon>
        <taxon>Pteromalidae</taxon>
        <taxon>Pteromalinae</taxon>
        <taxon>Nasonia</taxon>
    </lineage>
</organism>
<comment type="subcellular location">
    <subcellularLocation>
        <location evidence="1 16">Endoplasmic reticulum membrane</location>
        <topology evidence="1 16">Multi-pass membrane protein</topology>
    </subcellularLocation>
</comment>
<keyword evidence="9 16" id="KW-1133">Transmembrane helix</keyword>
<dbReference type="EC" id="4.2.1.134" evidence="4 16"/>
<comment type="similarity">
    <text evidence="15">Belongs to the p23/wos2 family.</text>
</comment>
<dbReference type="InterPro" id="IPR008978">
    <property type="entry name" value="HSP20-like_chaperone"/>
</dbReference>
<keyword evidence="10" id="KW-0175">Coiled coil</keyword>
<dbReference type="Gene3D" id="2.60.40.790">
    <property type="match status" value="1"/>
</dbReference>
<evidence type="ECO:0000256" key="15">
    <source>
        <dbReference type="ARBA" id="ARBA00025733"/>
    </source>
</evidence>
<evidence type="ECO:0000313" key="18">
    <source>
        <dbReference type="EnsemblMetazoa" id="XP_032457742"/>
    </source>
</evidence>
<evidence type="ECO:0000256" key="3">
    <source>
        <dbReference type="ARBA" id="ARBA00007811"/>
    </source>
</evidence>
<dbReference type="GO" id="GO:0042761">
    <property type="term" value="P:very long-chain fatty acid biosynthetic process"/>
    <property type="evidence" value="ECO:0007669"/>
    <property type="project" value="TreeGrafter"/>
</dbReference>
<dbReference type="InterPro" id="IPR007482">
    <property type="entry name" value="Tyr_Pase-like_PTPLA"/>
</dbReference>
<dbReference type="Pfam" id="PF04387">
    <property type="entry name" value="PTPLA"/>
    <property type="match status" value="1"/>
</dbReference>
<feature type="transmembrane region" description="Helical" evidence="16">
    <location>
        <begin position="210"/>
        <end position="228"/>
    </location>
</feature>
<keyword evidence="12 16" id="KW-0472">Membrane</keyword>
<dbReference type="GO" id="GO:0030497">
    <property type="term" value="P:fatty acid elongation"/>
    <property type="evidence" value="ECO:0007669"/>
    <property type="project" value="TreeGrafter"/>
</dbReference>
<keyword evidence="11 16" id="KW-0443">Lipid metabolism</keyword>
<evidence type="ECO:0000313" key="19">
    <source>
        <dbReference type="Proteomes" id="UP000002358"/>
    </source>
</evidence>
<dbReference type="CDD" id="cd06465">
    <property type="entry name" value="p23_hB-ind1_like"/>
    <property type="match status" value="1"/>
</dbReference>
<dbReference type="SMR" id="A0A7M7R3S5"/>
<keyword evidence="8 16" id="KW-0276">Fatty acid metabolism</keyword>
<evidence type="ECO:0000256" key="12">
    <source>
        <dbReference type="ARBA" id="ARBA00023136"/>
    </source>
</evidence>
<evidence type="ECO:0000256" key="11">
    <source>
        <dbReference type="ARBA" id="ARBA00023098"/>
    </source>
</evidence>
<evidence type="ECO:0000256" key="5">
    <source>
        <dbReference type="ARBA" id="ARBA00022516"/>
    </source>
</evidence>
<dbReference type="GeneID" id="100115280"/>
<feature type="transmembrane region" description="Helical" evidence="16">
    <location>
        <begin position="248"/>
        <end position="268"/>
    </location>
</feature>
<comment type="similarity">
    <text evidence="3 16">Belongs to the very long-chain fatty acids dehydratase HACD family.</text>
</comment>
<keyword evidence="19" id="KW-1185">Reference proteome</keyword>
<dbReference type="EnsemblMetazoa" id="XM_032601851">
    <property type="protein sequence ID" value="XP_032457742"/>
    <property type="gene ID" value="LOC100115280"/>
</dbReference>
<keyword evidence="13 16" id="KW-0275">Fatty acid biosynthesis</keyword>
<evidence type="ECO:0000256" key="13">
    <source>
        <dbReference type="ARBA" id="ARBA00023160"/>
    </source>
</evidence>
<comment type="function">
    <text evidence="16">Catalyzes the third of the four reactions of the long-chain fatty acids elongation cycle. This endoplasmic reticulum-bound enzymatic process, allows the addition of two carbons to the chain of long- and very long-chain fatty acids/VLCFAs per cycle. This enzyme catalyzes the dehydration of the 3-hydroxyacyl-CoA intermediate into trans-2,3-enoyl-CoA, within each cycle of fatty acid elongation. Thereby, it participates to the production of VLCFAs of different chain lengths that are involved in multiple biological processes as precursors of membrane lipids and lipid mediators.</text>
</comment>
<dbReference type="GO" id="GO:0005789">
    <property type="term" value="C:endoplasmic reticulum membrane"/>
    <property type="evidence" value="ECO:0007669"/>
    <property type="project" value="UniProtKB-SubCell"/>
</dbReference>
<sequence>MEVLTPFVYWAQTESKINLKVDLINVKDIDVYFGDKKLNFSAYGQGARGLNNYEFILDFHSAIIPDESDYKIIDRYINFILTKKSDSWWPRLTCQPQKPPWLKIDFDKWRSEETDDIQEAVRDVCQDYPDMYDHLHKEEFGYRKDSIRHTYEVVGNPMKFIQILQILEIMHLVFDYTRGNPLITTLQVGGRAFILFFMIEAEPRMQTKPVVFYIFLVWSVVEVIRYPYYMTNLLNVKISALTWLRYTIWMPLYPLGFVFEGIIVLRNIPYFEETEKFTIDLPNSWNFAFYFPTFLRIYLLMLCFPGMFAMMTHMNSARYKKLGKIKIKK</sequence>
<dbReference type="CTD" id="201562"/>
<reference evidence="18" key="1">
    <citation type="submission" date="2021-01" db="UniProtKB">
        <authorList>
            <consortium name="EnsemblMetazoa"/>
        </authorList>
    </citation>
    <scope>IDENTIFICATION</scope>
</reference>
<dbReference type="FunFam" id="2.60.40.790:FF:000013">
    <property type="entry name" value="Very-long-chain (3R)-3-hydroxyacyl-CoA dehydratase"/>
    <property type="match status" value="1"/>
</dbReference>
<evidence type="ECO:0000256" key="9">
    <source>
        <dbReference type="ARBA" id="ARBA00022989"/>
    </source>
</evidence>
<dbReference type="GO" id="GO:0102158">
    <property type="term" value="F:very-long-chain (3R)-3-hydroxyacyl-CoA dehydratase activity"/>
    <property type="evidence" value="ECO:0007669"/>
    <property type="project" value="UniProtKB-EC"/>
</dbReference>
<keyword evidence="6 16" id="KW-0812">Transmembrane</keyword>
<accession>A0A7M7R3S5</accession>
<comment type="catalytic activity">
    <reaction evidence="16">
        <text>a very-long-chain (3R)-3-hydroxyacyl-CoA = a very-long-chain (2E)-enoyl-CoA + H2O</text>
        <dbReference type="Rhea" id="RHEA:45812"/>
        <dbReference type="ChEBI" id="CHEBI:15377"/>
        <dbReference type="ChEBI" id="CHEBI:83728"/>
        <dbReference type="ChEBI" id="CHEBI:85440"/>
        <dbReference type="EC" id="4.2.1.134"/>
    </reaction>
</comment>
<evidence type="ECO:0000256" key="8">
    <source>
        <dbReference type="ARBA" id="ARBA00022832"/>
    </source>
</evidence>
<evidence type="ECO:0000259" key="17">
    <source>
        <dbReference type="PROSITE" id="PS51203"/>
    </source>
</evidence>
<keyword evidence="14 16" id="KW-0456">Lyase</keyword>
<evidence type="ECO:0000256" key="16">
    <source>
        <dbReference type="RuleBase" id="RU363109"/>
    </source>
</evidence>
<comment type="caution">
    <text evidence="16">Lacks conserved residue(s) required for the propagation of feature annotation.</text>
</comment>
<evidence type="ECO:0000256" key="14">
    <source>
        <dbReference type="ARBA" id="ARBA00023239"/>
    </source>
</evidence>
<dbReference type="AlphaFoldDB" id="A0A7M7R3S5"/>
<dbReference type="GO" id="GO:0030148">
    <property type="term" value="P:sphingolipid biosynthetic process"/>
    <property type="evidence" value="ECO:0007669"/>
    <property type="project" value="TreeGrafter"/>
</dbReference>
<evidence type="ECO:0000256" key="2">
    <source>
        <dbReference type="ARBA" id="ARBA00005194"/>
    </source>
</evidence>
<proteinExistence type="inferred from homology"/>
<dbReference type="InterPro" id="IPR007052">
    <property type="entry name" value="CS_dom"/>
</dbReference>